<name>A0A3L6EDX5_MAIZE</name>
<protein>
    <submittedName>
        <fullName evidence="1">Uncharacterized protein</fullName>
    </submittedName>
</protein>
<dbReference type="EMBL" id="NCVQ01000007">
    <property type="protein sequence ID" value="PWZ19010.1"/>
    <property type="molecule type" value="Genomic_DNA"/>
</dbReference>
<reference evidence="1" key="1">
    <citation type="journal article" date="2018" name="Nat. Genet.">
        <title>Extensive intraspecific gene order and gene structural variations between Mo17 and other maize genomes.</title>
        <authorList>
            <person name="Sun S."/>
            <person name="Zhou Y."/>
            <person name="Chen J."/>
            <person name="Shi J."/>
            <person name="Zhao H."/>
            <person name="Zhao H."/>
            <person name="Song W."/>
            <person name="Zhang M."/>
            <person name="Cui Y."/>
            <person name="Dong X."/>
            <person name="Liu H."/>
            <person name="Ma X."/>
            <person name="Jiao Y."/>
            <person name="Wang B."/>
            <person name="Wei X."/>
            <person name="Stein J.C."/>
            <person name="Glaubitz J.C."/>
            <person name="Lu F."/>
            <person name="Yu G."/>
            <person name="Liang C."/>
            <person name="Fengler K."/>
            <person name="Li B."/>
            <person name="Rafalski A."/>
            <person name="Schnable P.S."/>
            <person name="Ware D.H."/>
            <person name="Buckler E.S."/>
            <person name="Lai J."/>
        </authorList>
    </citation>
    <scope>NUCLEOTIDE SEQUENCE [LARGE SCALE GENOMIC DNA]</scope>
    <source>
        <tissue evidence="1">Seedling</tissue>
    </source>
</reference>
<organism evidence="1">
    <name type="scientific">Zea mays</name>
    <name type="common">Maize</name>
    <dbReference type="NCBI Taxonomy" id="4577"/>
    <lineage>
        <taxon>Eukaryota</taxon>
        <taxon>Viridiplantae</taxon>
        <taxon>Streptophyta</taxon>
        <taxon>Embryophyta</taxon>
        <taxon>Tracheophyta</taxon>
        <taxon>Spermatophyta</taxon>
        <taxon>Magnoliopsida</taxon>
        <taxon>Liliopsida</taxon>
        <taxon>Poales</taxon>
        <taxon>Poaceae</taxon>
        <taxon>PACMAD clade</taxon>
        <taxon>Panicoideae</taxon>
        <taxon>Andropogonodae</taxon>
        <taxon>Andropogoneae</taxon>
        <taxon>Tripsacinae</taxon>
        <taxon>Zea</taxon>
    </lineage>
</organism>
<dbReference type="Proteomes" id="UP000251960">
    <property type="component" value="Chromosome 6"/>
</dbReference>
<sequence>MDLCSTIPGYRED</sequence>
<comment type="caution">
    <text evidence="1">The sequence shown here is derived from an EMBL/GenBank/DDBJ whole genome shotgun (WGS) entry which is preliminary data.</text>
</comment>
<proteinExistence type="predicted"/>
<evidence type="ECO:0000313" key="1">
    <source>
        <dbReference type="EMBL" id="PWZ19010.1"/>
    </source>
</evidence>
<gene>
    <name evidence="1" type="ORF">Zm00014a_034867</name>
</gene>
<accession>A0A3L6EDX5</accession>